<evidence type="ECO:0000259" key="4">
    <source>
        <dbReference type="SMART" id="SM00062"/>
    </source>
</evidence>
<dbReference type="CDD" id="cd13622">
    <property type="entry name" value="PBP2_Arg_3"/>
    <property type="match status" value="1"/>
</dbReference>
<keyword evidence="2 3" id="KW-0732">Signal</keyword>
<dbReference type="Gene3D" id="3.40.190.10">
    <property type="entry name" value="Periplasmic binding protein-like II"/>
    <property type="match status" value="2"/>
</dbReference>
<gene>
    <name evidence="5" type="ORF">Lbru_0790</name>
</gene>
<feature type="chain" id="PRO_5006912296" evidence="3">
    <location>
        <begin position="22"/>
        <end position="248"/>
    </location>
</feature>
<evidence type="ECO:0000256" key="3">
    <source>
        <dbReference type="SAM" id="SignalP"/>
    </source>
</evidence>
<keyword evidence="6" id="KW-1185">Reference proteome</keyword>
<dbReference type="Pfam" id="PF00497">
    <property type="entry name" value="SBP_bac_3"/>
    <property type="match status" value="1"/>
</dbReference>
<dbReference type="PANTHER" id="PTHR35936">
    <property type="entry name" value="MEMBRANE-BOUND LYTIC MUREIN TRANSGLYCOSYLASE F"/>
    <property type="match status" value="1"/>
</dbReference>
<comment type="similarity">
    <text evidence="1">Belongs to the bacterial solute-binding protein 3 family.</text>
</comment>
<name>A0A0W0SSE8_9GAMM</name>
<feature type="signal peptide" evidence="3">
    <location>
        <begin position="1"/>
        <end position="21"/>
    </location>
</feature>
<sequence length="248" mass="27643">MKRLLSFVLYLSALLSWPLHAQNEPLRVGVDTFTPPFIMEGANSQLFGFDISMMKYICNSIHRSCVFVPTDFDKIFDSLEARQIDVAVSAITITPERATRVNFSIPYLLSHSRFIGPSKLAKEHFSLQLLNDHTIGVEQGTIFPAVINAMGVRNPTIETFKDAPTLIDALQNGDVDIALMDDPSAMYWQSQSSGLLSVLGEPFSTGFGLGIAINRNEVDLLTTINQAIVQYQDSANFKQDFDKYIAHF</sequence>
<evidence type="ECO:0000313" key="6">
    <source>
        <dbReference type="Proteomes" id="UP000054742"/>
    </source>
</evidence>
<dbReference type="SUPFAM" id="SSF53850">
    <property type="entry name" value="Periplasmic binding protein-like II"/>
    <property type="match status" value="1"/>
</dbReference>
<dbReference type="RefSeq" id="WP_058440890.1">
    <property type="nucleotide sequence ID" value="NZ_CAAAHU010000010.1"/>
</dbReference>
<protein>
    <submittedName>
        <fullName evidence="5">Putative amino acid ABC transporter, periplasmic binding protein</fullName>
    </submittedName>
</protein>
<organism evidence="5 6">
    <name type="scientific">Legionella brunensis</name>
    <dbReference type="NCBI Taxonomy" id="29422"/>
    <lineage>
        <taxon>Bacteria</taxon>
        <taxon>Pseudomonadati</taxon>
        <taxon>Pseudomonadota</taxon>
        <taxon>Gammaproteobacteria</taxon>
        <taxon>Legionellales</taxon>
        <taxon>Legionellaceae</taxon>
        <taxon>Legionella</taxon>
    </lineage>
</organism>
<accession>A0A0W0SSE8</accession>
<comment type="caution">
    <text evidence="5">The sequence shown here is derived from an EMBL/GenBank/DDBJ whole genome shotgun (WGS) entry which is preliminary data.</text>
</comment>
<dbReference type="PATRIC" id="fig|29422.6.peg.824"/>
<evidence type="ECO:0000313" key="5">
    <source>
        <dbReference type="EMBL" id="KTC86296.1"/>
    </source>
</evidence>
<dbReference type="SMART" id="SM00062">
    <property type="entry name" value="PBPb"/>
    <property type="match status" value="1"/>
</dbReference>
<dbReference type="InterPro" id="IPR001638">
    <property type="entry name" value="Solute-binding_3/MltF_N"/>
</dbReference>
<dbReference type="Proteomes" id="UP000054742">
    <property type="component" value="Unassembled WGS sequence"/>
</dbReference>
<feature type="domain" description="Solute-binding protein family 3/N-terminal" evidence="4">
    <location>
        <begin position="25"/>
        <end position="248"/>
    </location>
</feature>
<proteinExistence type="inferred from homology"/>
<dbReference type="PANTHER" id="PTHR35936:SF19">
    <property type="entry name" value="AMINO-ACID-BINDING PROTEIN YXEM-RELATED"/>
    <property type="match status" value="1"/>
</dbReference>
<evidence type="ECO:0000256" key="1">
    <source>
        <dbReference type="ARBA" id="ARBA00010333"/>
    </source>
</evidence>
<reference evidence="5 6" key="1">
    <citation type="submission" date="2015-11" db="EMBL/GenBank/DDBJ databases">
        <title>Genomic analysis of 38 Legionella species identifies large and diverse effector repertoires.</title>
        <authorList>
            <person name="Burstein D."/>
            <person name="Amaro F."/>
            <person name="Zusman T."/>
            <person name="Lifshitz Z."/>
            <person name="Cohen O."/>
            <person name="Gilbert J.A."/>
            <person name="Pupko T."/>
            <person name="Shuman H.A."/>
            <person name="Segal G."/>
        </authorList>
    </citation>
    <scope>NUCLEOTIDE SEQUENCE [LARGE SCALE GENOMIC DNA]</scope>
    <source>
        <strain evidence="5 6">ATCC 43878</strain>
    </source>
</reference>
<dbReference type="EMBL" id="LNXV01000005">
    <property type="protein sequence ID" value="KTC86296.1"/>
    <property type="molecule type" value="Genomic_DNA"/>
</dbReference>
<dbReference type="AlphaFoldDB" id="A0A0W0SSE8"/>
<dbReference type="STRING" id="29422.Lbru_0790"/>
<dbReference type="OrthoDB" id="9768183at2"/>
<evidence type="ECO:0000256" key="2">
    <source>
        <dbReference type="ARBA" id="ARBA00022729"/>
    </source>
</evidence>